<dbReference type="AlphaFoldDB" id="A0AA88UYC9"/>
<feature type="chain" id="PRO_5041713863" description="Inhibitor I9 domain-containing protein" evidence="1">
    <location>
        <begin position="22"/>
        <end position="250"/>
    </location>
</feature>
<keyword evidence="1" id="KW-0732">Signal</keyword>
<dbReference type="Gene3D" id="3.30.70.80">
    <property type="entry name" value="Peptidase S8 propeptide/proteinase inhibitor I9"/>
    <property type="match status" value="1"/>
</dbReference>
<dbReference type="InterPro" id="IPR037045">
    <property type="entry name" value="S8pro/Inhibitor_I9_sf"/>
</dbReference>
<dbReference type="PANTHER" id="PTHR48222:SF4">
    <property type="entry name" value="PROTEINASE INHIBITOR, PROPEPTIDE"/>
    <property type="match status" value="1"/>
</dbReference>
<reference evidence="3" key="1">
    <citation type="submission" date="2022-12" db="EMBL/GenBank/DDBJ databases">
        <title>Draft genome assemblies for two species of Escallonia (Escalloniales).</title>
        <authorList>
            <person name="Chanderbali A."/>
            <person name="Dervinis C."/>
            <person name="Anghel I."/>
            <person name="Soltis D."/>
            <person name="Soltis P."/>
            <person name="Zapata F."/>
        </authorList>
    </citation>
    <scope>NUCLEOTIDE SEQUENCE</scope>
    <source>
        <strain evidence="3">UCBG64.0493</strain>
        <tissue evidence="3">Leaf</tissue>
    </source>
</reference>
<dbReference type="Proteomes" id="UP001188597">
    <property type="component" value="Unassembled WGS sequence"/>
</dbReference>
<protein>
    <recommendedName>
        <fullName evidence="2">Inhibitor I9 domain-containing protein</fullName>
    </recommendedName>
</protein>
<proteinExistence type="predicted"/>
<evidence type="ECO:0000313" key="3">
    <source>
        <dbReference type="EMBL" id="KAK2997789.1"/>
    </source>
</evidence>
<accession>A0AA88UYC9</accession>
<sequence>MEAKAPFFVSTFLLYFVCLQAHTLQTYIVQLHPLGITTSYFNSKLQWHLSYLEKAISTEQEPSSRLLYSYGSAMEGFAALLSDPEVKVLRNLHDVIAVRPDRRLEIHTTYSYKPGMMSKMIKRRLTNVGNLNSTFSVEVMAPEGVKDTNIVADKSQTAEEKDLHSYQLLMNCNPFWLAYRSMNLMNLSQSRGVRMTYFASIPAGWWLNRREKNECGVQPPLHMGQSQIDIEAWNYLRFDHLEQPDIIAPS</sequence>
<evidence type="ECO:0000256" key="1">
    <source>
        <dbReference type="SAM" id="SignalP"/>
    </source>
</evidence>
<dbReference type="Pfam" id="PF05922">
    <property type="entry name" value="Inhibitor_I9"/>
    <property type="match status" value="1"/>
</dbReference>
<keyword evidence="4" id="KW-1185">Reference proteome</keyword>
<organism evidence="3 4">
    <name type="scientific">Escallonia herrerae</name>
    <dbReference type="NCBI Taxonomy" id="1293975"/>
    <lineage>
        <taxon>Eukaryota</taxon>
        <taxon>Viridiplantae</taxon>
        <taxon>Streptophyta</taxon>
        <taxon>Embryophyta</taxon>
        <taxon>Tracheophyta</taxon>
        <taxon>Spermatophyta</taxon>
        <taxon>Magnoliopsida</taxon>
        <taxon>eudicotyledons</taxon>
        <taxon>Gunneridae</taxon>
        <taxon>Pentapetalae</taxon>
        <taxon>asterids</taxon>
        <taxon>campanulids</taxon>
        <taxon>Escalloniales</taxon>
        <taxon>Escalloniaceae</taxon>
        <taxon>Escallonia</taxon>
    </lineage>
</organism>
<dbReference type="EMBL" id="JAVXUP010003989">
    <property type="protein sequence ID" value="KAK2997789.1"/>
    <property type="molecule type" value="Genomic_DNA"/>
</dbReference>
<dbReference type="InterPro" id="IPR010259">
    <property type="entry name" value="S8pro/Inhibitor_I9"/>
</dbReference>
<feature type="signal peptide" evidence="1">
    <location>
        <begin position="1"/>
        <end position="21"/>
    </location>
</feature>
<evidence type="ECO:0000313" key="4">
    <source>
        <dbReference type="Proteomes" id="UP001188597"/>
    </source>
</evidence>
<gene>
    <name evidence="3" type="ORF">RJ639_025618</name>
</gene>
<name>A0AA88UYC9_9ASTE</name>
<feature type="domain" description="Inhibitor I9" evidence="2">
    <location>
        <begin position="26"/>
        <end position="107"/>
    </location>
</feature>
<evidence type="ECO:0000259" key="2">
    <source>
        <dbReference type="Pfam" id="PF05922"/>
    </source>
</evidence>
<comment type="caution">
    <text evidence="3">The sequence shown here is derived from an EMBL/GenBank/DDBJ whole genome shotgun (WGS) entry which is preliminary data.</text>
</comment>
<dbReference type="PANTHER" id="PTHR48222">
    <property type="entry name" value="PROTEINASE INHIBITOR, PROPEPTIDE"/>
    <property type="match status" value="1"/>
</dbReference>